<protein>
    <submittedName>
        <fullName evidence="1">Uncharacterized protein</fullName>
    </submittedName>
</protein>
<dbReference type="AlphaFoldDB" id="A0A1Q2M3D2"/>
<dbReference type="Proteomes" id="UP000188219">
    <property type="component" value="Chromosome"/>
</dbReference>
<name>A0A1Q2M3D2_9GAMM</name>
<dbReference type="PANTHER" id="PTHR37549">
    <property type="entry name" value="LIPOPROTEIN LPRI"/>
    <property type="match status" value="1"/>
</dbReference>
<proteinExistence type="predicted"/>
<dbReference type="Gene3D" id="1.20.1270.180">
    <property type="match status" value="1"/>
</dbReference>
<dbReference type="GO" id="GO:0005576">
    <property type="term" value="C:extracellular region"/>
    <property type="evidence" value="ECO:0007669"/>
    <property type="project" value="TreeGrafter"/>
</dbReference>
<dbReference type="InterPro" id="IPR052755">
    <property type="entry name" value="Lysozyme_Inhibitor_LprI"/>
</dbReference>
<gene>
    <name evidence="1" type="ORF">Mag101_05660</name>
</gene>
<dbReference type="OrthoDB" id="5957809at2"/>
<sequence>MIYIPVCMQNIRIAIFRFSIYMDLPMINALETLHKNTRKMRFWMWLTPAMFSSMALASEPNIGPSFDCRKSSNIIEEAICNDEHLSFLDRQMNTLYKKNMEFEDRRESVSAAQKEWLRSERAMCVRRTTKSRIRACLASSYRERSKELFMLGRLPPGVVEYTLSKGRMYELCGQYVELMNRVDFNPNASCGLSYPFDETANANGLSEIQWEVMRKEESIEVLRFYWERIGKRSPDSLITEESQREYREFIENVEQLSRSELDLNFDGVKESVYRFPKGGACKSNQFVHFIFDRSIPADHFERSKIYGELFRYKGRMYSFYGSPATNFLGVNEIYGDEYFLNERYLCDFKVNIRG</sequence>
<organism evidence="1 2">
    <name type="scientific">Microbulbifer agarilyticus</name>
    <dbReference type="NCBI Taxonomy" id="260552"/>
    <lineage>
        <taxon>Bacteria</taxon>
        <taxon>Pseudomonadati</taxon>
        <taxon>Pseudomonadota</taxon>
        <taxon>Gammaproteobacteria</taxon>
        <taxon>Cellvibrionales</taxon>
        <taxon>Microbulbiferaceae</taxon>
        <taxon>Microbulbifer</taxon>
    </lineage>
</organism>
<keyword evidence="2" id="KW-1185">Reference proteome</keyword>
<dbReference type="KEGG" id="maga:Mag101_05660"/>
<dbReference type="PANTHER" id="PTHR37549:SF1">
    <property type="entry name" value="LIPOPROTEIN LPRI"/>
    <property type="match status" value="1"/>
</dbReference>
<reference evidence="1" key="1">
    <citation type="submission" date="2017-02" db="EMBL/GenBank/DDBJ databases">
        <title>Genome of Microbulbifer agarilyticus GP101.</title>
        <authorList>
            <person name="Jung J."/>
            <person name="Bae S.S."/>
            <person name="Baek K."/>
        </authorList>
    </citation>
    <scope>NUCLEOTIDE SEQUENCE [LARGE SCALE GENOMIC DNA]</scope>
    <source>
        <strain evidence="1">GP101</strain>
    </source>
</reference>
<accession>A0A1Q2M3D2</accession>
<evidence type="ECO:0000313" key="2">
    <source>
        <dbReference type="Proteomes" id="UP000188219"/>
    </source>
</evidence>
<evidence type="ECO:0000313" key="1">
    <source>
        <dbReference type="EMBL" id="AQQ67180.1"/>
    </source>
</evidence>
<dbReference type="EMBL" id="CP019650">
    <property type="protein sequence ID" value="AQQ67180.1"/>
    <property type="molecule type" value="Genomic_DNA"/>
</dbReference>